<name>A0A1M4TNH0_VIBGA</name>
<dbReference type="Proteomes" id="UP000184159">
    <property type="component" value="Unassembled WGS sequence"/>
</dbReference>
<organism evidence="1 2">
    <name type="scientific">Vibrio gazogenes DSM 21264 = NBRC 103151</name>
    <dbReference type="NCBI Taxonomy" id="1123492"/>
    <lineage>
        <taxon>Bacteria</taxon>
        <taxon>Pseudomonadati</taxon>
        <taxon>Pseudomonadota</taxon>
        <taxon>Gammaproteobacteria</taxon>
        <taxon>Vibrionales</taxon>
        <taxon>Vibrionaceae</taxon>
        <taxon>Vibrio</taxon>
    </lineage>
</organism>
<dbReference type="EMBL" id="FQUH01000001">
    <property type="protein sequence ID" value="SHE46042.1"/>
    <property type="molecule type" value="Genomic_DNA"/>
</dbReference>
<dbReference type="AlphaFoldDB" id="A0A1M4TNH0"/>
<accession>A0A1M4TNH0</accession>
<evidence type="ECO:0000313" key="1">
    <source>
        <dbReference type="EMBL" id="SHE46042.1"/>
    </source>
</evidence>
<protein>
    <submittedName>
        <fullName evidence="1">Uncharacterized protein</fullName>
    </submittedName>
</protein>
<evidence type="ECO:0000313" key="2">
    <source>
        <dbReference type="Proteomes" id="UP000184159"/>
    </source>
</evidence>
<keyword evidence="2" id="KW-1185">Reference proteome</keyword>
<proteinExistence type="predicted"/>
<gene>
    <name evidence="1" type="ORF">SAMN02745781_00359</name>
</gene>
<sequence>MLLEDQDFFVESVEFVLDAVAQDQIGNSRADIGIYLISLLIADQKLRSEISVES</sequence>
<reference evidence="2" key="1">
    <citation type="submission" date="2016-11" db="EMBL/GenBank/DDBJ databases">
        <authorList>
            <person name="Varghese N."/>
            <person name="Submissions S."/>
        </authorList>
    </citation>
    <scope>NUCLEOTIDE SEQUENCE [LARGE SCALE GENOMIC DNA]</scope>
    <source>
        <strain evidence="2">DSM 21264</strain>
    </source>
</reference>